<organism evidence="1 2">
    <name type="scientific">Variimorphobacter saccharofermentans</name>
    <dbReference type="NCBI Taxonomy" id="2755051"/>
    <lineage>
        <taxon>Bacteria</taxon>
        <taxon>Bacillati</taxon>
        <taxon>Bacillota</taxon>
        <taxon>Clostridia</taxon>
        <taxon>Lachnospirales</taxon>
        <taxon>Lachnospiraceae</taxon>
        <taxon>Variimorphobacter</taxon>
    </lineage>
</organism>
<dbReference type="EMBL" id="JACEGA010000001">
    <property type="protein sequence ID" value="MBB2182868.1"/>
    <property type="molecule type" value="Genomic_DNA"/>
</dbReference>
<evidence type="ECO:0000313" key="1">
    <source>
        <dbReference type="EMBL" id="MBB2182868.1"/>
    </source>
</evidence>
<dbReference type="InterPro" id="IPR027417">
    <property type="entry name" value="P-loop_NTPase"/>
</dbReference>
<gene>
    <name evidence="1" type="ORF">H0486_08265</name>
</gene>
<dbReference type="SUPFAM" id="SSF53795">
    <property type="entry name" value="PEP carboxykinase-like"/>
    <property type="match status" value="1"/>
</dbReference>
<name>A0A839K0A7_9FIRM</name>
<protein>
    <submittedName>
        <fullName evidence="1">Uncharacterized protein</fullName>
    </submittedName>
</protein>
<sequence>MLNQITYCINRKVYSFDKDLLTGISMKYDTNSIHYTSIVNKVGLYFTAGSREVIDTMKKYYQEMTWSSFTGPIVHIHLMKAPSYDDKIFWITEQDNLLKGQNQNGDTFYCFNNNMAKVTSTGHRIEVHYVDKEFSLFLPLLIKVIEGVVIEHHIGLGFFPVHGALMIHDVKVYMLLGSSQSGKTTLMELLAERGYQALSDDIIFLDLHGRAYPFGHYVKQNCDDRMDKRVCEDFYVEQSIHITRRIIPIPSTPYENGLNIDCIVFPSISAIEEAKLYESSMGETMLHQLLSDYPNGYFVEADFNYCQAAIMISQLLKCRMLEMRFAYNKDNGRVVKLWEKNMEQ</sequence>
<evidence type="ECO:0000313" key="2">
    <source>
        <dbReference type="Proteomes" id="UP000574276"/>
    </source>
</evidence>
<accession>A0A839K0A7</accession>
<dbReference type="Gene3D" id="3.40.50.300">
    <property type="entry name" value="P-loop containing nucleotide triphosphate hydrolases"/>
    <property type="match status" value="1"/>
</dbReference>
<keyword evidence="2" id="KW-1185">Reference proteome</keyword>
<comment type="caution">
    <text evidence="1">The sequence shown here is derived from an EMBL/GenBank/DDBJ whole genome shotgun (WGS) entry which is preliminary data.</text>
</comment>
<proteinExistence type="predicted"/>
<dbReference type="Proteomes" id="UP000574276">
    <property type="component" value="Unassembled WGS sequence"/>
</dbReference>
<dbReference type="RefSeq" id="WP_228352557.1">
    <property type="nucleotide sequence ID" value="NZ_JACEGA010000001.1"/>
</dbReference>
<reference evidence="1 2" key="1">
    <citation type="submission" date="2020-07" db="EMBL/GenBank/DDBJ databases">
        <title>Characterization and genome sequencing of isolate MD1, a novel member within the family Lachnospiraceae.</title>
        <authorList>
            <person name="Rettenmaier R."/>
            <person name="Di Bello L."/>
            <person name="Zinser C."/>
            <person name="Scheitz K."/>
            <person name="Liebl W."/>
            <person name="Zverlov V."/>
        </authorList>
    </citation>
    <scope>NUCLEOTIDE SEQUENCE [LARGE SCALE GENOMIC DNA]</scope>
    <source>
        <strain evidence="1 2">MD1</strain>
    </source>
</reference>
<dbReference type="AlphaFoldDB" id="A0A839K0A7"/>